<proteinExistence type="predicted"/>
<sequence length="168" mass="19054">MSFISEKYLVRTVFLVDHPSQHPTAELAELGGTGVGLREDSQPCVGIPASVHSFTCSLLFKIYLFLPVFCGLSEKAGFDLCFPKAEKREGSDWRRARGRSCRAECVQRRPVGERGWWNQEGGMERESEWAVWIPSQARLDMECSPSQLATVDVKEQQFYSELPTDVYK</sequence>
<dbReference type="EMBL" id="CADEAL010003915">
    <property type="protein sequence ID" value="CAB1446455.1"/>
    <property type="molecule type" value="Genomic_DNA"/>
</dbReference>
<gene>
    <name evidence="1" type="ORF">PLEPLA_LOCUS34181</name>
</gene>
<organism evidence="1 2">
    <name type="scientific">Pleuronectes platessa</name>
    <name type="common">European plaice</name>
    <dbReference type="NCBI Taxonomy" id="8262"/>
    <lineage>
        <taxon>Eukaryota</taxon>
        <taxon>Metazoa</taxon>
        <taxon>Chordata</taxon>
        <taxon>Craniata</taxon>
        <taxon>Vertebrata</taxon>
        <taxon>Euteleostomi</taxon>
        <taxon>Actinopterygii</taxon>
        <taxon>Neopterygii</taxon>
        <taxon>Teleostei</taxon>
        <taxon>Neoteleostei</taxon>
        <taxon>Acanthomorphata</taxon>
        <taxon>Carangaria</taxon>
        <taxon>Pleuronectiformes</taxon>
        <taxon>Pleuronectoidei</taxon>
        <taxon>Pleuronectidae</taxon>
        <taxon>Pleuronectes</taxon>
    </lineage>
</organism>
<accession>A0A9N7V679</accession>
<protein>
    <submittedName>
        <fullName evidence="1">Uncharacterized protein</fullName>
    </submittedName>
</protein>
<keyword evidence="2" id="KW-1185">Reference proteome</keyword>
<name>A0A9N7V679_PLEPL</name>
<evidence type="ECO:0000313" key="2">
    <source>
        <dbReference type="Proteomes" id="UP001153269"/>
    </source>
</evidence>
<evidence type="ECO:0000313" key="1">
    <source>
        <dbReference type="EMBL" id="CAB1446455.1"/>
    </source>
</evidence>
<reference evidence="1" key="1">
    <citation type="submission" date="2020-03" db="EMBL/GenBank/DDBJ databases">
        <authorList>
            <person name="Weist P."/>
        </authorList>
    </citation>
    <scope>NUCLEOTIDE SEQUENCE</scope>
</reference>
<dbReference type="Proteomes" id="UP001153269">
    <property type="component" value="Unassembled WGS sequence"/>
</dbReference>
<comment type="caution">
    <text evidence="1">The sequence shown here is derived from an EMBL/GenBank/DDBJ whole genome shotgun (WGS) entry which is preliminary data.</text>
</comment>
<dbReference type="AlphaFoldDB" id="A0A9N7V679"/>